<gene>
    <name evidence="10" type="ORF">C0J50_18623</name>
</gene>
<keyword evidence="4" id="KW-0597">Phosphoprotein</keyword>
<feature type="region of interest" description="Disordered" evidence="8">
    <location>
        <begin position="1"/>
        <end position="22"/>
    </location>
</feature>
<evidence type="ECO:0000256" key="6">
    <source>
        <dbReference type="ARBA" id="ARBA00023242"/>
    </source>
</evidence>
<evidence type="ECO:0000256" key="4">
    <source>
        <dbReference type="ARBA" id="ARBA00022553"/>
    </source>
</evidence>
<keyword evidence="3 7" id="KW-0240">DNA-directed RNA polymerase</keyword>
<dbReference type="EMBL" id="MU551628">
    <property type="protein sequence ID" value="KAI5621866.1"/>
    <property type="molecule type" value="Genomic_DNA"/>
</dbReference>
<feature type="compositionally biased region" description="Polar residues" evidence="8">
    <location>
        <begin position="374"/>
        <end position="384"/>
    </location>
</feature>
<reference evidence="10" key="1">
    <citation type="submission" date="2018-07" db="EMBL/GenBank/DDBJ databases">
        <title>Comparative genomics of catfishes provides insights into carnivory and benthic adaptation.</title>
        <authorList>
            <person name="Zhang Y."/>
            <person name="Wang D."/>
            <person name="Peng Z."/>
            <person name="Zheng S."/>
            <person name="Shao F."/>
            <person name="Tao W."/>
        </authorList>
    </citation>
    <scope>NUCLEOTIDE SEQUENCE</scope>
    <source>
        <strain evidence="10">Chongqing</strain>
    </source>
</reference>
<dbReference type="PANTHER" id="PTHR12709">
    <property type="entry name" value="DNA-DIRECTED RNA POLYMERASE II, III"/>
    <property type="match status" value="1"/>
</dbReference>
<evidence type="ECO:0000313" key="10">
    <source>
        <dbReference type="EMBL" id="KAI5621866.1"/>
    </source>
</evidence>
<dbReference type="InterPro" id="IPR036898">
    <property type="entry name" value="RNA_pol_Rpb7-like_N_sf"/>
</dbReference>
<dbReference type="Gene3D" id="2.40.50.1060">
    <property type="match status" value="1"/>
</dbReference>
<comment type="caution">
    <text evidence="10">The sequence shown here is derived from an EMBL/GenBank/DDBJ whole genome shotgun (WGS) entry which is preliminary data.</text>
</comment>
<dbReference type="InterPro" id="IPR045113">
    <property type="entry name" value="Rpb7-like"/>
</dbReference>
<dbReference type="Pfam" id="PF03876">
    <property type="entry name" value="SHS2_Rpb7-N"/>
    <property type="match status" value="1"/>
</dbReference>
<evidence type="ECO:0000313" key="11">
    <source>
        <dbReference type="Proteomes" id="UP001205998"/>
    </source>
</evidence>
<feature type="domain" description="RNA polymerase Rpb7-like N-terminal" evidence="9">
    <location>
        <begin position="64"/>
        <end position="119"/>
    </location>
</feature>
<dbReference type="InterPro" id="IPR041901">
    <property type="entry name" value="RNAP_I_Rpa43_N"/>
</dbReference>
<dbReference type="GO" id="GO:0005736">
    <property type="term" value="C:RNA polymerase I complex"/>
    <property type="evidence" value="ECO:0007669"/>
    <property type="project" value="TreeGrafter"/>
</dbReference>
<keyword evidence="5 7" id="KW-0804">Transcription</keyword>
<organism evidence="10 11">
    <name type="scientific">Silurus asotus</name>
    <name type="common">Amur catfish</name>
    <name type="synonym">Parasilurus asotus</name>
    <dbReference type="NCBI Taxonomy" id="30991"/>
    <lineage>
        <taxon>Eukaryota</taxon>
        <taxon>Metazoa</taxon>
        <taxon>Chordata</taxon>
        <taxon>Craniata</taxon>
        <taxon>Vertebrata</taxon>
        <taxon>Euteleostomi</taxon>
        <taxon>Actinopterygii</taxon>
        <taxon>Neopterygii</taxon>
        <taxon>Teleostei</taxon>
        <taxon>Ostariophysi</taxon>
        <taxon>Siluriformes</taxon>
        <taxon>Siluridae</taxon>
        <taxon>Silurus</taxon>
    </lineage>
</organism>
<keyword evidence="6 7" id="KW-0539">Nucleus</keyword>
<evidence type="ECO:0000256" key="3">
    <source>
        <dbReference type="ARBA" id="ARBA00022478"/>
    </source>
</evidence>
<evidence type="ECO:0000259" key="9">
    <source>
        <dbReference type="Pfam" id="PF03876"/>
    </source>
</evidence>
<keyword evidence="11" id="KW-1185">Reference proteome</keyword>
<evidence type="ECO:0000256" key="5">
    <source>
        <dbReference type="ARBA" id="ARBA00023163"/>
    </source>
</evidence>
<feature type="compositionally biased region" description="Polar residues" evidence="8">
    <location>
        <begin position="12"/>
        <end position="22"/>
    </location>
</feature>
<comment type="subcellular location">
    <subcellularLocation>
        <location evidence="1">Nucleus</location>
        <location evidence="1">Nucleolus</location>
    </subcellularLocation>
</comment>
<dbReference type="PANTHER" id="PTHR12709:SF5">
    <property type="entry name" value="DNA-DIRECTED RNA POLYMERASE I SUBUNIT RPA43"/>
    <property type="match status" value="1"/>
</dbReference>
<comment type="function">
    <text evidence="7">DNA-dependent RNA polymerase which catalyzes the transcription of DNA into RNA using the four ribonucleoside triphosphates as substrates.</text>
</comment>
<feature type="compositionally biased region" description="Basic residues" evidence="8">
    <location>
        <begin position="389"/>
        <end position="398"/>
    </location>
</feature>
<evidence type="ECO:0000256" key="8">
    <source>
        <dbReference type="SAM" id="MobiDB-lite"/>
    </source>
</evidence>
<evidence type="ECO:0000256" key="1">
    <source>
        <dbReference type="ARBA" id="ARBA00004604"/>
    </source>
</evidence>
<dbReference type="InterPro" id="IPR005576">
    <property type="entry name" value="Rpb7-like_N"/>
</dbReference>
<feature type="region of interest" description="Disordered" evidence="8">
    <location>
        <begin position="310"/>
        <end position="453"/>
    </location>
</feature>
<dbReference type="GO" id="GO:0006352">
    <property type="term" value="P:DNA-templated transcription initiation"/>
    <property type="evidence" value="ECO:0007669"/>
    <property type="project" value="UniProtKB-UniRule"/>
</dbReference>
<dbReference type="FunFam" id="3.30.1490.120:FF:000003">
    <property type="entry name" value="DNA-directed RNA polymerase I subunit RPA43"/>
    <property type="match status" value="1"/>
</dbReference>
<feature type="compositionally biased region" description="Acidic residues" evidence="8">
    <location>
        <begin position="358"/>
        <end position="368"/>
    </location>
</feature>
<proteinExistence type="inferred from homology"/>
<dbReference type="Proteomes" id="UP001205998">
    <property type="component" value="Unassembled WGS sequence"/>
</dbReference>
<evidence type="ECO:0000256" key="2">
    <source>
        <dbReference type="ARBA" id="ARBA00005930"/>
    </source>
</evidence>
<dbReference type="CDD" id="cd04328">
    <property type="entry name" value="RNAP_I_Rpa43_N"/>
    <property type="match status" value="1"/>
</dbReference>
<name>A0AAD5FMH1_SILAS</name>
<feature type="compositionally biased region" description="Low complexity" evidence="8">
    <location>
        <begin position="415"/>
        <end position="424"/>
    </location>
</feature>
<accession>A0AAD5FMH1</accession>
<protein>
    <recommendedName>
        <fullName evidence="7">DNA-directed RNA polymerase subunit</fullName>
    </recommendedName>
</protein>
<dbReference type="GO" id="GO:0006362">
    <property type="term" value="P:transcription elongation by RNA polymerase I"/>
    <property type="evidence" value="ECO:0007669"/>
    <property type="project" value="TreeGrafter"/>
</dbReference>
<comment type="similarity">
    <text evidence="2">Belongs to the eukaryotic RPA43 RNA polymerase subunit family.</text>
</comment>
<dbReference type="AlphaFoldDB" id="A0AAD5FMH1"/>
<dbReference type="Gene3D" id="3.30.1490.120">
    <property type="entry name" value="RNA polymerase Rpb7-like, N-terminal domain"/>
    <property type="match status" value="1"/>
</dbReference>
<evidence type="ECO:0000256" key="7">
    <source>
        <dbReference type="RuleBase" id="RU369086"/>
    </source>
</evidence>
<sequence>MANLEQSEAEQNRSVTGQDKSSLVLNPAAGRDALSVPCLIPSFAEARELVPTPYSCLVLQTHRRHVVLPPMYLQKKRTGIQQELNAELLKFSESLKGVPLAYEDIKIIGRHGDIFDDQGYIHLNIEASFVVFKPKKRQTLVKELQRAQPLEHVPPKNYTCITIVPRTIHTISPTLPCGLLPEDDQLKGQHFDTIAEIRHKRQKVSDTLRTENFQDPFQKWQERWRISFSYPSAGVINKIGVGHAGCLVHGCFNASVVKPTQLTSEQWRDSGLKLGESLTFEVFQLDADVAGVLLIRGRLEKSRLNELLSSFDTTETGQDETMEMTPGVDLTEDQSEMSEALKPRKKKKKKDKEKDNQALEEVETDEAGGCEVNGNGTEVDSDPSSCLKEKKKKKRKKEKKESDTELPSLRVDLPGSDSSGYLSDKSSKKRKAQEDGVQEDANGIAAKKKKKIK</sequence>